<evidence type="ECO:0000313" key="3">
    <source>
        <dbReference type="Proteomes" id="UP000054408"/>
    </source>
</evidence>
<keyword evidence="3" id="KW-1185">Reference proteome</keyword>
<feature type="compositionally biased region" description="Basic residues" evidence="1">
    <location>
        <begin position="245"/>
        <end position="258"/>
    </location>
</feature>
<protein>
    <submittedName>
        <fullName evidence="2">Uncharacterized protein</fullName>
    </submittedName>
</protein>
<feature type="region of interest" description="Disordered" evidence="1">
    <location>
        <begin position="142"/>
        <end position="308"/>
    </location>
</feature>
<reference evidence="2 3" key="1">
    <citation type="submission" date="2010-05" db="EMBL/GenBank/DDBJ databases">
        <title>The Genome Sequence of Thecamonas trahens ATCC 50062.</title>
        <authorList>
            <consortium name="The Broad Institute Genome Sequencing Platform"/>
            <person name="Russ C."/>
            <person name="Cuomo C."/>
            <person name="Shea T."/>
            <person name="Young S.K."/>
            <person name="Zeng Q."/>
            <person name="Koehrsen M."/>
            <person name="Haas B."/>
            <person name="Borodovsky M."/>
            <person name="Guigo R."/>
            <person name="Alvarado L."/>
            <person name="Berlin A."/>
            <person name="Bochicchio J."/>
            <person name="Borenstein D."/>
            <person name="Chapman S."/>
            <person name="Chen Z."/>
            <person name="Freedman E."/>
            <person name="Gellesch M."/>
            <person name="Goldberg J."/>
            <person name="Griggs A."/>
            <person name="Gujja S."/>
            <person name="Heilman E."/>
            <person name="Heiman D."/>
            <person name="Hepburn T."/>
            <person name="Howarth C."/>
            <person name="Jen D."/>
            <person name="Larson L."/>
            <person name="Mehta T."/>
            <person name="Park D."/>
            <person name="Pearson M."/>
            <person name="Roberts A."/>
            <person name="Saif S."/>
            <person name="Shenoy N."/>
            <person name="Sisk P."/>
            <person name="Stolte C."/>
            <person name="Sykes S."/>
            <person name="Thomson T."/>
            <person name="Walk T."/>
            <person name="White J."/>
            <person name="Yandava C."/>
            <person name="Burger G."/>
            <person name="Gray M.W."/>
            <person name="Holland P.W.H."/>
            <person name="King N."/>
            <person name="Lang F.B.F."/>
            <person name="Roger A.J."/>
            <person name="Ruiz-Trillo I."/>
            <person name="Lander E."/>
            <person name="Nusbaum C."/>
        </authorList>
    </citation>
    <scope>NUCLEOTIDE SEQUENCE [LARGE SCALE GENOMIC DNA]</scope>
    <source>
        <strain evidence="2 3">ATCC 50062</strain>
    </source>
</reference>
<feature type="compositionally biased region" description="Low complexity" evidence="1">
    <location>
        <begin position="284"/>
        <end position="308"/>
    </location>
</feature>
<feature type="compositionally biased region" description="Basic and acidic residues" evidence="1">
    <location>
        <begin position="97"/>
        <end position="110"/>
    </location>
</feature>
<evidence type="ECO:0000256" key="1">
    <source>
        <dbReference type="SAM" id="MobiDB-lite"/>
    </source>
</evidence>
<gene>
    <name evidence="2" type="ORF">AMSG_09927</name>
</gene>
<feature type="region of interest" description="Disordered" evidence="1">
    <location>
        <begin position="76"/>
        <end position="114"/>
    </location>
</feature>
<dbReference type="RefSeq" id="XP_013753969.1">
    <property type="nucleotide sequence ID" value="XM_013898515.1"/>
</dbReference>
<name>A0A0L0DRU6_THETB</name>
<proteinExistence type="predicted"/>
<feature type="compositionally biased region" description="Polar residues" evidence="1">
    <location>
        <begin position="268"/>
        <end position="283"/>
    </location>
</feature>
<sequence length="1692" mass="179770">MAEQRVTSLSESLLSSDGMSMAPAAAAADLVEAVVDLLPHLFSALPHLELSRRNFLLDQIALALLAALDTLSWASSSAATPAPHDPQQSPQTDAAGDADRRHGRDSDAKLARSRRATVSPLDRIVAAFADGILTSVAVASTTARTAPHTSGTTPLLSSRVKRSPRPSPRDGSDASPDDMQLFPQPATPPMRKWRRGVEQFATSPALESLKEHQRAERERRSTASSPSSPPSPSIFADSPANSRKVALKRRRRRKRKASRPSTARPGTPSVTETSASGSYTYTYDSSLASPSSSLSSSRDGVDSCSGSDSPAVEVTAVAGAAVFGMYTPDAAAYRFGSDLGFASALLVFVLEARAALGPSGGSAQRLSSLVHMVEARQPALHLHLLHIIASLPPDSELLNMAANLIFHFYPPEFGAADARPLTSARGVTLPPPFEASLESAVLRAGVAALLGAASFEANEAGMVLLTRWCVPNELAASAPWTLRELVDGMLAWFDNGNSAAAAASDEAQHARRQLESSYILPWIEHVAELATTAGTRVGLRILVEALQPGEWAAAGADAPNPTLIAGALARMAALVNLASPVVMHVLLEEALPGWLDVLAARPLHPAWSGALVAVFKAFHRIVALRAGGTSPMFAADHESSSMVVLVSSTLVDNPPRALSWLALLSSAGVLLSVRVFLSGLEHLACERARKRRSLAELVECADLLLAQVDLGAQFTYRELEPALELAMDLSLTGTELASRVGVRFVTVFSTLVRYTLGAKIRSQRRAGFVARAPLEMVRLEAGAPLIHWLYMLLQTSGSCGLAGAGVETMHAILIEPNYVSNKDELVGLLQATLLPALWRLLDVKYDSVSAYTYALLQTLIAFEPLRFDELLESAFSAPQWFMRYDAVEKAFGLFSKLKLGTEALAAFGAAFSRLLDAELDPFVQVRTKAYLELSSLDHDQRVRALSCLTALYNESNVWIQTRLLGQLVRFRRDFGSYQILPWVTVLQGLSTPLINLEGPERAAVLAHKSLLIEAAFEMAAAQVPMDDGTRLKLYALVASPLASRDTETGSEYLVVMVERLMHLLDVNLEVGRQFCGLVYAVADRVFAPGRARVSSVVTAGVVKLLLVTLFKYASADDGAGYGDLVLALRLVFRGVEHAGAAVMELAALVALTVLRTMPAVSVQLLYEQFAFMAGMIAQGVVCSGPRLVAYAYFYLEQALVTFADAGYYVILFSSQASRSGPDALSREVMFYTLATVLREGARRGLPVSLEQPVIDVARRLFSVPVDIELYGKILATATAYALHVLGRSYPVSLDLLAAILKFCKEWPGWEDSSGLVGNDAARSGLRVALEHVVALVAWALAAPSDSADEGSSRAAKRAKRLAELSKIAVSLVEDRLDLLSIGAVVRLGLAAGRGSEWRLRVASASLPRIQARARAALADSDDASCAWREVRAVVKVLAAANGRGLLEAAVWLGNWGWADLVRAFGVAHVAALASAVAQAADAGSSARSRPWLHAVGRTKIDSSLARGLSFVALGAIAVQDPALAARLSLHLSELVGDAVDAVADAAAALATEEPGLAADTAFDADVVVAAVTDLAAVAGSAIAVGACSRPVDRVALRARVDAAAAACATGGLAAFGRYAWLEVSDSLGIRLGSAWGHDAGTSALDSVCAKLSARLSLASRPPTQHALSVEGLLKRLIRLDKYAAKHIAWLTS</sequence>
<dbReference type="GeneID" id="25568280"/>
<accession>A0A0L0DRU6</accession>
<evidence type="ECO:0000313" key="2">
    <source>
        <dbReference type="EMBL" id="KNC54148.1"/>
    </source>
</evidence>
<dbReference type="EMBL" id="GL349486">
    <property type="protein sequence ID" value="KNC54148.1"/>
    <property type="molecule type" value="Genomic_DNA"/>
</dbReference>
<dbReference type="SUPFAM" id="SSF48371">
    <property type="entry name" value="ARM repeat"/>
    <property type="match status" value="1"/>
</dbReference>
<organism evidence="2 3">
    <name type="scientific">Thecamonas trahens ATCC 50062</name>
    <dbReference type="NCBI Taxonomy" id="461836"/>
    <lineage>
        <taxon>Eukaryota</taxon>
        <taxon>Apusozoa</taxon>
        <taxon>Apusomonadida</taxon>
        <taxon>Apusomonadidae</taxon>
        <taxon>Thecamonas</taxon>
    </lineage>
</organism>
<feature type="compositionally biased region" description="Basic and acidic residues" evidence="1">
    <location>
        <begin position="208"/>
        <end position="221"/>
    </location>
</feature>
<dbReference type="Proteomes" id="UP000054408">
    <property type="component" value="Unassembled WGS sequence"/>
</dbReference>
<dbReference type="InterPro" id="IPR016024">
    <property type="entry name" value="ARM-type_fold"/>
</dbReference>